<gene>
    <name evidence="1" type="ORF">A0H81_03430</name>
</gene>
<keyword evidence="2" id="KW-1185">Reference proteome</keyword>
<evidence type="ECO:0000313" key="2">
    <source>
        <dbReference type="Proteomes" id="UP000092993"/>
    </source>
</evidence>
<organism evidence="1 2">
    <name type="scientific">Grifola frondosa</name>
    <name type="common">Maitake</name>
    <name type="synonym">Polyporus frondosus</name>
    <dbReference type="NCBI Taxonomy" id="5627"/>
    <lineage>
        <taxon>Eukaryota</taxon>
        <taxon>Fungi</taxon>
        <taxon>Dikarya</taxon>
        <taxon>Basidiomycota</taxon>
        <taxon>Agaricomycotina</taxon>
        <taxon>Agaricomycetes</taxon>
        <taxon>Polyporales</taxon>
        <taxon>Grifolaceae</taxon>
        <taxon>Grifola</taxon>
    </lineage>
</organism>
<name>A0A1C7MHV0_GRIFR</name>
<proteinExistence type="predicted"/>
<accession>A0A1C7MHV0</accession>
<protein>
    <submittedName>
        <fullName evidence="1">Uncharacterized protein</fullName>
    </submittedName>
</protein>
<dbReference type="EMBL" id="LUGG01000003">
    <property type="protein sequence ID" value="OBZ76410.1"/>
    <property type="molecule type" value="Genomic_DNA"/>
</dbReference>
<comment type="caution">
    <text evidence="1">The sequence shown here is derived from an EMBL/GenBank/DDBJ whole genome shotgun (WGS) entry which is preliminary data.</text>
</comment>
<sequence length="107" mass="12105">MTITRRSQLGDLGNLADLLRILIGGSIGYNYAIETSVVRTCNSGSINGIIRRLYLTPTFLLGYNAYRDVCELRFGHQSIDSRTRTSTSIDRYKRVLHICPCTPVHRQ</sequence>
<dbReference type="AlphaFoldDB" id="A0A1C7MHV0"/>
<reference evidence="1 2" key="1">
    <citation type="submission" date="2016-03" db="EMBL/GenBank/DDBJ databases">
        <title>Whole genome sequencing of Grifola frondosa 9006-11.</title>
        <authorList>
            <person name="Min B."/>
            <person name="Park H."/>
            <person name="Kim J.-G."/>
            <person name="Cho H."/>
            <person name="Oh Y.-L."/>
            <person name="Kong W.-S."/>
            <person name="Choi I.-G."/>
        </authorList>
    </citation>
    <scope>NUCLEOTIDE SEQUENCE [LARGE SCALE GENOMIC DNA]</scope>
    <source>
        <strain evidence="1 2">9006-11</strain>
    </source>
</reference>
<dbReference type="Proteomes" id="UP000092993">
    <property type="component" value="Unassembled WGS sequence"/>
</dbReference>
<evidence type="ECO:0000313" key="1">
    <source>
        <dbReference type="EMBL" id="OBZ76410.1"/>
    </source>
</evidence>